<protein>
    <submittedName>
        <fullName evidence="1">Uncharacterized protein</fullName>
    </submittedName>
</protein>
<name>W1EYQ4_ECOLX</name>
<organism evidence="1 2">
    <name type="scientific">Escherichia coli ISC7</name>
    <dbReference type="NCBI Taxonomy" id="1432555"/>
    <lineage>
        <taxon>Bacteria</taxon>
        <taxon>Pseudomonadati</taxon>
        <taxon>Pseudomonadota</taxon>
        <taxon>Gammaproteobacteria</taxon>
        <taxon>Enterobacterales</taxon>
        <taxon>Enterobacteriaceae</taxon>
        <taxon>Escherichia</taxon>
    </lineage>
</organism>
<accession>W1EYQ4</accession>
<dbReference type="Proteomes" id="UP000019199">
    <property type="component" value="Unassembled WGS sequence"/>
</dbReference>
<evidence type="ECO:0000313" key="2">
    <source>
        <dbReference type="Proteomes" id="UP000019199"/>
    </source>
</evidence>
<dbReference type="AlphaFoldDB" id="W1EYQ4"/>
<reference evidence="1 2" key="1">
    <citation type="submission" date="2013-10" db="EMBL/GenBank/DDBJ databases">
        <title>Antibiotic resistance diversity of beta-lactamase producers in the General Hospital Vienna.</title>
        <authorList>
            <person name="Barisic I."/>
            <person name="Mitteregger D."/>
            <person name="Hirschl A.M."/>
            <person name="Noehammer C."/>
            <person name="Wiesinger-Mayr H."/>
        </authorList>
    </citation>
    <scope>NUCLEOTIDE SEQUENCE [LARGE SCALE GENOMIC DNA]</scope>
    <source>
        <strain evidence="1 2">ISC7</strain>
    </source>
</reference>
<evidence type="ECO:0000313" key="1">
    <source>
        <dbReference type="EMBL" id="CDL26660.1"/>
    </source>
</evidence>
<comment type="caution">
    <text evidence="1">The sequence shown here is derived from an EMBL/GenBank/DDBJ whole genome shotgun (WGS) entry which is preliminary data.</text>
</comment>
<dbReference type="EMBL" id="CBWN010000065">
    <property type="protein sequence ID" value="CDL26660.1"/>
    <property type="molecule type" value="Genomic_DNA"/>
</dbReference>
<sequence length="37" mass="4264">MNRIKYKKSIDVQQELAGKLLFKSKTGKVMVKPQLNT</sequence>
<proteinExistence type="predicted"/>